<feature type="compositionally biased region" description="Basic and acidic residues" evidence="1">
    <location>
        <begin position="1"/>
        <end position="19"/>
    </location>
</feature>
<dbReference type="KEGG" id="ssub:CP968_31335"/>
<evidence type="ECO:0000256" key="1">
    <source>
        <dbReference type="SAM" id="MobiDB-lite"/>
    </source>
</evidence>
<keyword evidence="4" id="KW-1185">Reference proteome</keyword>
<evidence type="ECO:0000313" key="3">
    <source>
        <dbReference type="EMBL" id="QEU82167.1"/>
    </source>
</evidence>
<name>A0A5P2UZH6_9ACTN</name>
<protein>
    <submittedName>
        <fullName evidence="3">Uncharacterized protein</fullName>
    </submittedName>
</protein>
<gene>
    <name evidence="3" type="ORF">CP968_31335</name>
    <name evidence="2" type="ORF">GCM10010371_60360</name>
</gene>
<feature type="region of interest" description="Disordered" evidence="1">
    <location>
        <begin position="1"/>
        <end position="30"/>
    </location>
</feature>
<reference evidence="2" key="3">
    <citation type="submission" date="2020-09" db="EMBL/GenBank/DDBJ databases">
        <authorList>
            <person name="Sun Q."/>
            <person name="Ohkuma M."/>
        </authorList>
    </citation>
    <scope>NUCLEOTIDE SEQUENCE</scope>
    <source>
        <strain evidence="2">JCM 4834</strain>
    </source>
</reference>
<accession>A0A5P2UZH6</accession>
<dbReference type="EMBL" id="BMVX01000032">
    <property type="protein sequence ID" value="GGZ92452.1"/>
    <property type="molecule type" value="Genomic_DNA"/>
</dbReference>
<dbReference type="RefSeq" id="WP_150521177.1">
    <property type="nucleotide sequence ID" value="NZ_BMVX01000032.1"/>
</dbReference>
<dbReference type="Proteomes" id="UP000634660">
    <property type="component" value="Unassembled WGS sequence"/>
</dbReference>
<proteinExistence type="predicted"/>
<sequence length="69" mass="7625">MDHDLRTDDRPDRDGARQRERARRTVASHATGPEDFAALLDALDLHAARDAERTARTSAAGDLHTFNNG</sequence>
<evidence type="ECO:0000313" key="2">
    <source>
        <dbReference type="EMBL" id="GGZ92452.1"/>
    </source>
</evidence>
<reference evidence="2" key="1">
    <citation type="journal article" date="2014" name="Int. J. Syst. Evol. Microbiol.">
        <title>Complete genome sequence of Corynebacterium casei LMG S-19264T (=DSM 44701T), isolated from a smear-ripened cheese.</title>
        <authorList>
            <consortium name="US DOE Joint Genome Institute (JGI-PGF)"/>
            <person name="Walter F."/>
            <person name="Albersmeier A."/>
            <person name="Kalinowski J."/>
            <person name="Ruckert C."/>
        </authorList>
    </citation>
    <scope>NUCLEOTIDE SEQUENCE</scope>
    <source>
        <strain evidence="2">JCM 4834</strain>
    </source>
</reference>
<dbReference type="AlphaFoldDB" id="A0A5P2UZH6"/>
<organism evidence="3 4">
    <name type="scientific">Streptomyces subrutilus</name>
    <dbReference type="NCBI Taxonomy" id="36818"/>
    <lineage>
        <taxon>Bacteria</taxon>
        <taxon>Bacillati</taxon>
        <taxon>Actinomycetota</taxon>
        <taxon>Actinomycetes</taxon>
        <taxon>Kitasatosporales</taxon>
        <taxon>Streptomycetaceae</taxon>
        <taxon>Streptomyces</taxon>
    </lineage>
</organism>
<dbReference type="EMBL" id="CP023701">
    <property type="protein sequence ID" value="QEU82167.1"/>
    <property type="molecule type" value="Genomic_DNA"/>
</dbReference>
<reference evidence="3 4" key="2">
    <citation type="submission" date="2017-09" db="EMBL/GenBank/DDBJ databases">
        <authorList>
            <person name="Lee N."/>
            <person name="Cho B.-K."/>
        </authorList>
    </citation>
    <scope>NUCLEOTIDE SEQUENCE [LARGE SCALE GENOMIC DNA]</scope>
    <source>
        <strain evidence="3 4">ATCC 27467</strain>
    </source>
</reference>
<evidence type="ECO:0000313" key="4">
    <source>
        <dbReference type="Proteomes" id="UP000326831"/>
    </source>
</evidence>
<dbReference type="Proteomes" id="UP000326831">
    <property type="component" value="Chromosome"/>
</dbReference>